<dbReference type="Proteomes" id="UP001166251">
    <property type="component" value="Unassembled WGS sequence"/>
</dbReference>
<dbReference type="RefSeq" id="WP_220104118.1">
    <property type="nucleotide sequence ID" value="NZ_JAHZSS010000011.1"/>
</dbReference>
<sequence>MKIHPDDVERALAVAVSSSNSNELGCGLLSATLLTGLKAHRYFPTSLDAQPTITTADFKGQRCLAIQSRATDLKLQPSDNSLVTDVDRSARLFLPPVCMSALINDLDHFTTVDDASQIVMALLKRHGFPRHVSWYRLIEKSAEILRHANFVSAQLYGSEHAACYTAENSAELALRHFEVTSDWLKRIGVDIHWPEPVVSSPNNYVGTQGVVHNEGLRDLVRRCQKRVLQTRARFEQLTSLPNRVDYHNALSAKGYLLMMLGCASRALTKQGVRLCDIDLTERIIRPNNKRTDDKRAIPFAKVSAAAVQDYVDWLHAQQGVIAALVADELSSQRTLFSLVEINGLSITVKPMTMVLLNEYLFGDQTIVNNWTRKTSYTALSDFALSQQLNAFVDHDGAKATVAELLELESMLNRWLSDLVGSDE</sequence>
<proteinExistence type="predicted"/>
<evidence type="ECO:0000313" key="2">
    <source>
        <dbReference type="Proteomes" id="UP001166251"/>
    </source>
</evidence>
<dbReference type="EMBL" id="JAHZSS010000011">
    <property type="protein sequence ID" value="MBW8191436.1"/>
    <property type="molecule type" value="Genomic_DNA"/>
</dbReference>
<reference evidence="1" key="1">
    <citation type="submission" date="2021-07" db="EMBL/GenBank/DDBJ databases">
        <title>Neiella marina sp. nov., isolated from the intestinal content of sea cucumber Apostichopus japonicus.</title>
        <authorList>
            <person name="Bai X."/>
        </authorList>
    </citation>
    <scope>NUCLEOTIDE SEQUENCE</scope>
    <source>
        <strain evidence="1">126</strain>
    </source>
</reference>
<comment type="caution">
    <text evidence="1">The sequence shown here is derived from an EMBL/GenBank/DDBJ whole genome shotgun (WGS) entry which is preliminary data.</text>
</comment>
<gene>
    <name evidence="1" type="ORF">K0504_10345</name>
</gene>
<keyword evidence="2" id="KW-1185">Reference proteome</keyword>
<organism evidence="1 2">
    <name type="scientific">Neiella holothuriorum</name>
    <dbReference type="NCBI Taxonomy" id="2870530"/>
    <lineage>
        <taxon>Bacteria</taxon>
        <taxon>Pseudomonadati</taxon>
        <taxon>Pseudomonadota</taxon>
        <taxon>Gammaproteobacteria</taxon>
        <taxon>Alteromonadales</taxon>
        <taxon>Echinimonadaceae</taxon>
        <taxon>Neiella</taxon>
    </lineage>
</organism>
<protein>
    <submittedName>
        <fullName evidence="1">Uncharacterized protein</fullName>
    </submittedName>
</protein>
<evidence type="ECO:0000313" key="1">
    <source>
        <dbReference type="EMBL" id="MBW8191436.1"/>
    </source>
</evidence>
<accession>A0ABS7EGF8</accession>
<name>A0ABS7EGF8_9GAMM</name>